<proteinExistence type="inferred from homology"/>
<dbReference type="STRING" id="578942.SAMN05216289_106117"/>
<dbReference type="Pfam" id="PF07963">
    <property type="entry name" value="N_methyl"/>
    <property type="match status" value="1"/>
</dbReference>
<evidence type="ECO:0000256" key="6">
    <source>
        <dbReference type="ARBA" id="ARBA00022519"/>
    </source>
</evidence>
<dbReference type="RefSeq" id="WP_092406243.1">
    <property type="nucleotide sequence ID" value="NZ_FOVF01000006.1"/>
</dbReference>
<evidence type="ECO:0000256" key="5">
    <source>
        <dbReference type="ARBA" id="ARBA00022481"/>
    </source>
</evidence>
<dbReference type="EMBL" id="FOVF01000006">
    <property type="protein sequence ID" value="SFN17788.1"/>
    <property type="molecule type" value="Genomic_DNA"/>
</dbReference>
<dbReference type="NCBIfam" id="TIGR01711">
    <property type="entry name" value="gspJ"/>
    <property type="match status" value="1"/>
</dbReference>
<dbReference type="InterPro" id="IPR010055">
    <property type="entry name" value="T2SS_protein-GspJ"/>
</dbReference>
<dbReference type="InterPro" id="IPR012902">
    <property type="entry name" value="N_methyl_site"/>
</dbReference>
<evidence type="ECO:0000256" key="1">
    <source>
        <dbReference type="ARBA" id="ARBA00004377"/>
    </source>
</evidence>
<organism evidence="11 12">
    <name type="scientific">Dokdonella immobilis</name>
    <dbReference type="NCBI Taxonomy" id="578942"/>
    <lineage>
        <taxon>Bacteria</taxon>
        <taxon>Pseudomonadati</taxon>
        <taxon>Pseudomonadota</taxon>
        <taxon>Gammaproteobacteria</taxon>
        <taxon>Lysobacterales</taxon>
        <taxon>Rhodanobacteraceae</taxon>
        <taxon>Dokdonella</taxon>
    </lineage>
</organism>
<keyword evidence="6" id="KW-0997">Cell inner membrane</keyword>
<keyword evidence="12" id="KW-1185">Reference proteome</keyword>
<dbReference type="SUPFAM" id="SSF54523">
    <property type="entry name" value="Pili subunits"/>
    <property type="match status" value="1"/>
</dbReference>
<comment type="similarity">
    <text evidence="2">Belongs to the GSP J family.</text>
</comment>
<dbReference type="Gene3D" id="3.10.610.10">
    <property type="entry name" value="GSPII I/J protein-like"/>
    <property type="match status" value="1"/>
</dbReference>
<keyword evidence="5" id="KW-0488">Methylation</keyword>
<keyword evidence="9 10" id="KW-0472">Membrane</keyword>
<dbReference type="PANTHER" id="PTHR39583">
    <property type="entry name" value="TYPE II SECRETION SYSTEM PROTEIN J-RELATED"/>
    <property type="match status" value="1"/>
</dbReference>
<dbReference type="Pfam" id="PF11612">
    <property type="entry name" value="T2SSJ"/>
    <property type="match status" value="1"/>
</dbReference>
<dbReference type="InterPro" id="IPR051621">
    <property type="entry name" value="T2SS_protein_J"/>
</dbReference>
<dbReference type="InterPro" id="IPR045584">
    <property type="entry name" value="Pilin-like"/>
</dbReference>
<sequence>MKPASSPGGALARGFTLIEILVALVVFAAMAAITWSALGQIARARAALAIEQERFAAVVRSMSDLERDLRQAISRPLRGNYGELQPALLGNGDRIELSRLGYANPLAEPRSNIERVLYAIDDKRLRRGRYAVLDRAAGSAAQWRALVDRISALRFRYLDADGNWSDQWPPREAAVEALPRAVEFRLVLEDLGELRRLVALPSTLPPKGVGANGTLAPNAPGIVPQAVPGAATVPPGAIP</sequence>
<keyword evidence="4" id="KW-1003">Cell membrane</keyword>
<dbReference type="NCBIfam" id="TIGR02532">
    <property type="entry name" value="IV_pilin_GFxxxE"/>
    <property type="match status" value="1"/>
</dbReference>
<evidence type="ECO:0000256" key="9">
    <source>
        <dbReference type="ARBA" id="ARBA00023136"/>
    </source>
</evidence>
<evidence type="ECO:0000313" key="11">
    <source>
        <dbReference type="EMBL" id="SFN17788.1"/>
    </source>
</evidence>
<dbReference type="OrthoDB" id="9794345at2"/>
<name>A0A1I4WVE5_9GAMM</name>
<evidence type="ECO:0000256" key="2">
    <source>
        <dbReference type="ARBA" id="ARBA00011084"/>
    </source>
</evidence>
<dbReference type="Gene3D" id="2.10.70.20">
    <property type="entry name" value="gspk-gspi-gspj complex like domains"/>
    <property type="match status" value="1"/>
</dbReference>
<dbReference type="PROSITE" id="PS00409">
    <property type="entry name" value="PROKAR_NTER_METHYL"/>
    <property type="match status" value="1"/>
</dbReference>
<evidence type="ECO:0000256" key="10">
    <source>
        <dbReference type="SAM" id="Phobius"/>
    </source>
</evidence>
<evidence type="ECO:0000313" key="12">
    <source>
        <dbReference type="Proteomes" id="UP000198575"/>
    </source>
</evidence>
<dbReference type="GO" id="GO:0005886">
    <property type="term" value="C:plasma membrane"/>
    <property type="evidence" value="ECO:0007669"/>
    <property type="project" value="UniProtKB-SubCell"/>
</dbReference>
<dbReference type="GO" id="GO:0015628">
    <property type="term" value="P:protein secretion by the type II secretion system"/>
    <property type="evidence" value="ECO:0007669"/>
    <property type="project" value="InterPro"/>
</dbReference>
<keyword evidence="8 10" id="KW-1133">Transmembrane helix</keyword>
<keyword evidence="7 10" id="KW-0812">Transmembrane</keyword>
<gene>
    <name evidence="11" type="ORF">SAMN05216289_106117</name>
</gene>
<dbReference type="GO" id="GO:0015627">
    <property type="term" value="C:type II protein secretion system complex"/>
    <property type="evidence" value="ECO:0007669"/>
    <property type="project" value="InterPro"/>
</dbReference>
<protein>
    <recommendedName>
        <fullName evidence="3">Type II secretion system protein J</fullName>
    </recommendedName>
</protein>
<feature type="transmembrane region" description="Helical" evidence="10">
    <location>
        <begin position="20"/>
        <end position="38"/>
    </location>
</feature>
<evidence type="ECO:0000256" key="3">
    <source>
        <dbReference type="ARBA" id="ARBA00021539"/>
    </source>
</evidence>
<dbReference type="AlphaFoldDB" id="A0A1I4WVE5"/>
<dbReference type="PANTHER" id="PTHR39583:SF2">
    <property type="entry name" value="TYPE II SECRETION SYSTEM PROTEIN J"/>
    <property type="match status" value="1"/>
</dbReference>
<reference evidence="11 12" key="1">
    <citation type="submission" date="2016-10" db="EMBL/GenBank/DDBJ databases">
        <authorList>
            <person name="de Groot N.N."/>
        </authorList>
    </citation>
    <scope>NUCLEOTIDE SEQUENCE [LARGE SCALE GENOMIC DNA]</scope>
    <source>
        <strain evidence="11 12">CGMCC 1.7659</strain>
    </source>
</reference>
<dbReference type="Proteomes" id="UP000198575">
    <property type="component" value="Unassembled WGS sequence"/>
</dbReference>
<evidence type="ECO:0000256" key="7">
    <source>
        <dbReference type="ARBA" id="ARBA00022692"/>
    </source>
</evidence>
<evidence type="ECO:0000256" key="8">
    <source>
        <dbReference type="ARBA" id="ARBA00022989"/>
    </source>
</evidence>
<comment type="subcellular location">
    <subcellularLocation>
        <location evidence="1">Cell inner membrane</location>
        <topology evidence="1">Single-pass membrane protein</topology>
    </subcellularLocation>
</comment>
<accession>A0A1I4WVE5</accession>
<evidence type="ECO:0000256" key="4">
    <source>
        <dbReference type="ARBA" id="ARBA00022475"/>
    </source>
</evidence>